<reference evidence="2 5" key="1">
    <citation type="submission" date="2021-01" db="EMBL/GenBank/DDBJ databases">
        <title>Sequencing the genomes of 1000 actinobacteria strains.</title>
        <authorList>
            <person name="Klenk H.-P."/>
        </authorList>
    </citation>
    <scope>NUCLEOTIDE SEQUENCE [LARGE SCALE GENOMIC DNA]</scope>
    <source>
        <strain evidence="2 5">DSM 44581</strain>
    </source>
</reference>
<accession>A0A8T8HWH0</accession>
<feature type="region of interest" description="Disordered" evidence="1">
    <location>
        <begin position="59"/>
        <end position="81"/>
    </location>
</feature>
<dbReference type="AlphaFoldDB" id="A0A8T8HWH0"/>
<evidence type="ECO:0000313" key="2">
    <source>
        <dbReference type="EMBL" id="MBM7814539.1"/>
    </source>
</evidence>
<dbReference type="Proteomes" id="UP000671828">
    <property type="component" value="Chromosome"/>
</dbReference>
<evidence type="ECO:0000313" key="3">
    <source>
        <dbReference type="EMBL" id="QTR02836.1"/>
    </source>
</evidence>
<evidence type="ECO:0000313" key="4">
    <source>
        <dbReference type="Proteomes" id="UP000671828"/>
    </source>
</evidence>
<dbReference type="EMBL" id="JAFBCL010000001">
    <property type="protein sequence ID" value="MBM7814539.1"/>
    <property type="molecule type" value="Genomic_DNA"/>
</dbReference>
<evidence type="ECO:0000256" key="1">
    <source>
        <dbReference type="SAM" id="MobiDB-lite"/>
    </source>
</evidence>
<dbReference type="RefSeq" id="WP_204845171.1">
    <property type="nucleotide sequence ID" value="NZ_JAFBCL010000001.1"/>
</dbReference>
<organism evidence="3 4">
    <name type="scientific">Saccharothrix algeriensis</name>
    <dbReference type="NCBI Taxonomy" id="173560"/>
    <lineage>
        <taxon>Bacteria</taxon>
        <taxon>Bacillati</taxon>
        <taxon>Actinomycetota</taxon>
        <taxon>Actinomycetes</taxon>
        <taxon>Pseudonocardiales</taxon>
        <taxon>Pseudonocardiaceae</taxon>
        <taxon>Saccharothrix</taxon>
    </lineage>
</organism>
<evidence type="ECO:0000313" key="5">
    <source>
        <dbReference type="Proteomes" id="UP001195724"/>
    </source>
</evidence>
<sequence>MTTSSQPTPATAASHLDPYPHAFRPGRGDPAVPTFGGAHRCSGQAISVGAASVVRGWEPPVRRGYRPSPNTRTPVLEGPAR</sequence>
<gene>
    <name evidence="3" type="ORF">J7S33_28070</name>
    <name evidence="2" type="ORF">JOE68_005404</name>
</gene>
<protein>
    <submittedName>
        <fullName evidence="3">Uncharacterized protein</fullName>
    </submittedName>
</protein>
<feature type="region of interest" description="Disordered" evidence="1">
    <location>
        <begin position="1"/>
        <end position="36"/>
    </location>
</feature>
<feature type="compositionally biased region" description="Low complexity" evidence="1">
    <location>
        <begin position="1"/>
        <end position="14"/>
    </location>
</feature>
<proteinExistence type="predicted"/>
<reference evidence="3" key="2">
    <citation type="submission" date="2021-04" db="EMBL/GenBank/DDBJ databases">
        <title>Saccharothrix algeriensis WGS.</title>
        <authorList>
            <person name="Stuskova K."/>
            <person name="Hakalova E."/>
            <person name="Tebbal A.B."/>
            <person name="Eichmeier A."/>
        </authorList>
    </citation>
    <scope>NUCLEOTIDE SEQUENCE</scope>
    <source>
        <strain evidence="3">NRRL B-24137</strain>
    </source>
</reference>
<keyword evidence="5" id="KW-1185">Reference proteome</keyword>
<dbReference type="Proteomes" id="UP001195724">
    <property type="component" value="Unassembled WGS sequence"/>
</dbReference>
<name>A0A8T8HWH0_9PSEU</name>
<dbReference type="EMBL" id="CP072788">
    <property type="protein sequence ID" value="QTR02836.1"/>
    <property type="molecule type" value="Genomic_DNA"/>
</dbReference>